<dbReference type="GO" id="GO:0051539">
    <property type="term" value="F:4 iron, 4 sulfur cluster binding"/>
    <property type="evidence" value="ECO:0007669"/>
    <property type="project" value="UniProtKB-KW"/>
</dbReference>
<dbReference type="InterPro" id="IPR029055">
    <property type="entry name" value="Ntn_hydrolases_N"/>
</dbReference>
<evidence type="ECO:0000256" key="19">
    <source>
        <dbReference type="PIRSR" id="PIRSR000485-3"/>
    </source>
</evidence>
<keyword evidence="7 18" id="KW-0479">Metal-binding</keyword>
<dbReference type="InterPro" id="IPR029057">
    <property type="entry name" value="PRTase-like"/>
</dbReference>
<comment type="cofactor">
    <cofactor evidence="19">
        <name>[4Fe-4S] cluster</name>
        <dbReference type="ChEBI" id="CHEBI:49883"/>
    </cofactor>
    <text evidence="19">Binds 1 [4Fe-4S] cluster per subunit.</text>
</comment>
<keyword evidence="8 16" id="KW-0658">Purine biosynthesis</keyword>
<evidence type="ECO:0000256" key="7">
    <source>
        <dbReference type="ARBA" id="ARBA00022723"/>
    </source>
</evidence>
<dbReference type="NCBIfam" id="TIGR01134">
    <property type="entry name" value="purF"/>
    <property type="match status" value="1"/>
</dbReference>
<evidence type="ECO:0000256" key="2">
    <source>
        <dbReference type="ARBA" id="ARBA00010138"/>
    </source>
</evidence>
<dbReference type="PROSITE" id="PS51278">
    <property type="entry name" value="GATASE_TYPE_2"/>
    <property type="match status" value="1"/>
</dbReference>
<protein>
    <recommendedName>
        <fullName evidence="13 16">Amidophosphoribosyltransferase</fullName>
        <shortName evidence="16">ATase</shortName>
        <ecNumber evidence="3 16">2.4.2.14</ecNumber>
    </recommendedName>
    <alternativeName>
        <fullName evidence="14 16">Glutamine phosphoribosylpyrophosphate amidotransferase</fullName>
    </alternativeName>
</protein>
<evidence type="ECO:0000313" key="21">
    <source>
        <dbReference type="EMBL" id="KAJ1522117.1"/>
    </source>
</evidence>
<reference evidence="21" key="1">
    <citation type="submission" date="2022-12" db="EMBL/GenBank/DDBJ databases">
        <title>Chromosome-level genome assembly of the bean flower thrips Megalurothrips usitatus.</title>
        <authorList>
            <person name="Ma L."/>
            <person name="Liu Q."/>
            <person name="Li H."/>
            <person name="Cai W."/>
        </authorList>
    </citation>
    <scope>NUCLEOTIDE SEQUENCE</scope>
    <source>
        <strain evidence="21">Cailab_2022a</strain>
    </source>
</reference>
<feature type="binding site" evidence="18">
    <location>
        <position position="396"/>
    </location>
    <ligand>
        <name>Mg(2+)</name>
        <dbReference type="ChEBI" id="CHEBI:18420"/>
    </ligand>
</feature>
<evidence type="ECO:0000256" key="10">
    <source>
        <dbReference type="ARBA" id="ARBA00022962"/>
    </source>
</evidence>
<dbReference type="Pfam" id="PF00156">
    <property type="entry name" value="Pribosyltran"/>
    <property type="match status" value="1"/>
</dbReference>
<evidence type="ECO:0000313" key="22">
    <source>
        <dbReference type="Proteomes" id="UP001075354"/>
    </source>
</evidence>
<dbReference type="PANTHER" id="PTHR11907">
    <property type="entry name" value="AMIDOPHOSPHORIBOSYLTRANSFERASE"/>
    <property type="match status" value="1"/>
</dbReference>
<dbReference type="InterPro" id="IPR017932">
    <property type="entry name" value="GATase_2_dom"/>
</dbReference>
<evidence type="ECO:0000256" key="5">
    <source>
        <dbReference type="ARBA" id="ARBA00022676"/>
    </source>
</evidence>
<evidence type="ECO:0000256" key="14">
    <source>
        <dbReference type="ARBA" id="ARBA00033776"/>
    </source>
</evidence>
<feature type="domain" description="Glutamine amidotransferase type-2" evidence="20">
    <location>
        <begin position="20"/>
        <end position="267"/>
    </location>
</feature>
<feature type="binding site" evidence="19">
    <location>
        <position position="432"/>
    </location>
    <ligand>
        <name>[4Fe-4S] cluster</name>
        <dbReference type="ChEBI" id="CHEBI:49883"/>
    </ligand>
</feature>
<evidence type="ECO:0000256" key="6">
    <source>
        <dbReference type="ARBA" id="ARBA00022679"/>
    </source>
</evidence>
<feature type="binding site" evidence="18">
    <location>
        <position position="333"/>
    </location>
    <ligand>
        <name>Mg(2+)</name>
        <dbReference type="ChEBI" id="CHEBI:18420"/>
    </ligand>
</feature>
<evidence type="ECO:0000256" key="9">
    <source>
        <dbReference type="ARBA" id="ARBA00022842"/>
    </source>
</evidence>
<proteinExistence type="inferred from homology"/>
<evidence type="ECO:0000256" key="3">
    <source>
        <dbReference type="ARBA" id="ARBA00011941"/>
    </source>
</evidence>
<comment type="similarity">
    <text evidence="2 16">In the C-terminal section; belongs to the purine/pyrimidine phosphoribosyltransferase family.</text>
</comment>
<dbReference type="GO" id="GO:0004044">
    <property type="term" value="F:amidophosphoribosyltransferase activity"/>
    <property type="evidence" value="ECO:0007669"/>
    <property type="project" value="UniProtKB-EC"/>
</dbReference>
<evidence type="ECO:0000256" key="4">
    <source>
        <dbReference type="ARBA" id="ARBA00022485"/>
    </source>
</evidence>
<evidence type="ECO:0000256" key="1">
    <source>
        <dbReference type="ARBA" id="ARBA00005209"/>
    </source>
</evidence>
<dbReference type="SUPFAM" id="SSF56235">
    <property type="entry name" value="N-terminal nucleophile aminohydrolases (Ntn hydrolases)"/>
    <property type="match status" value="1"/>
</dbReference>
<evidence type="ECO:0000256" key="17">
    <source>
        <dbReference type="PIRSR" id="PIRSR000485-1"/>
    </source>
</evidence>
<dbReference type="GO" id="GO:0009113">
    <property type="term" value="P:purine nucleobase biosynthetic process"/>
    <property type="evidence" value="ECO:0007669"/>
    <property type="project" value="InterPro"/>
</dbReference>
<keyword evidence="11 19" id="KW-0408">Iron</keyword>
<name>A0AAV7XC75_9NEOP</name>
<feature type="binding site" evidence="19">
    <location>
        <position position="492"/>
    </location>
    <ligand>
        <name>[4Fe-4S] cluster</name>
        <dbReference type="ChEBI" id="CHEBI:49883"/>
    </ligand>
</feature>
<evidence type="ECO:0000256" key="11">
    <source>
        <dbReference type="ARBA" id="ARBA00023004"/>
    </source>
</evidence>
<keyword evidence="12 19" id="KW-0411">Iron-sulfur</keyword>
<keyword evidence="9 18" id="KW-0460">Magnesium</keyword>
<organism evidence="21 22">
    <name type="scientific">Megalurothrips usitatus</name>
    <name type="common">bean blossom thrips</name>
    <dbReference type="NCBI Taxonomy" id="439358"/>
    <lineage>
        <taxon>Eukaryota</taxon>
        <taxon>Metazoa</taxon>
        <taxon>Ecdysozoa</taxon>
        <taxon>Arthropoda</taxon>
        <taxon>Hexapoda</taxon>
        <taxon>Insecta</taxon>
        <taxon>Pterygota</taxon>
        <taxon>Neoptera</taxon>
        <taxon>Paraneoptera</taxon>
        <taxon>Thysanoptera</taxon>
        <taxon>Terebrantia</taxon>
        <taxon>Thripoidea</taxon>
        <taxon>Thripidae</taxon>
        <taxon>Megalurothrips</taxon>
    </lineage>
</organism>
<keyword evidence="5 16" id="KW-0328">Glycosyltransferase</keyword>
<evidence type="ECO:0000256" key="12">
    <source>
        <dbReference type="ARBA" id="ARBA00023014"/>
    </source>
</evidence>
<dbReference type="PIRSF" id="PIRSF000485">
    <property type="entry name" value="Amd_phspho_trans"/>
    <property type="match status" value="1"/>
</dbReference>
<dbReference type="InterPro" id="IPR035584">
    <property type="entry name" value="PurF_N"/>
</dbReference>
<dbReference type="Proteomes" id="UP001075354">
    <property type="component" value="Chromosome 12"/>
</dbReference>
<dbReference type="CDD" id="cd00715">
    <property type="entry name" value="GPATase_N"/>
    <property type="match status" value="1"/>
</dbReference>
<feature type="binding site" evidence="19">
    <location>
        <position position="489"/>
    </location>
    <ligand>
        <name>[4Fe-4S] cluster</name>
        <dbReference type="ChEBI" id="CHEBI:49883"/>
    </ligand>
</feature>
<evidence type="ECO:0000256" key="18">
    <source>
        <dbReference type="PIRSR" id="PIRSR000485-2"/>
    </source>
</evidence>
<dbReference type="Gene3D" id="3.40.50.2020">
    <property type="match status" value="1"/>
</dbReference>
<dbReference type="AlphaFoldDB" id="A0AAV7XC75"/>
<dbReference type="InterPro" id="IPR000836">
    <property type="entry name" value="PRTase_dom"/>
</dbReference>
<dbReference type="EC" id="2.4.2.14" evidence="3 16"/>
<keyword evidence="4" id="KW-0004">4Fe-4S</keyword>
<keyword evidence="22" id="KW-1185">Reference proteome</keyword>
<dbReference type="FunFam" id="3.60.20.10:FF:000047">
    <property type="entry name" value="Amidophosphoribosyltransferase"/>
    <property type="match status" value="1"/>
</dbReference>
<evidence type="ECO:0000259" key="20">
    <source>
        <dbReference type="PROSITE" id="PS51278"/>
    </source>
</evidence>
<accession>A0AAV7XC75</accession>
<dbReference type="Pfam" id="PF13522">
    <property type="entry name" value="GATase_6"/>
    <property type="match status" value="1"/>
</dbReference>
<keyword evidence="6 16" id="KW-0808">Transferase</keyword>
<comment type="caution">
    <text evidence="21">The sequence shown here is derived from an EMBL/GenBank/DDBJ whole genome shotgun (WGS) entry which is preliminary data.</text>
</comment>
<evidence type="ECO:0000256" key="8">
    <source>
        <dbReference type="ARBA" id="ARBA00022755"/>
    </source>
</evidence>
<dbReference type="GO" id="GO:0006164">
    <property type="term" value="P:purine nucleotide biosynthetic process"/>
    <property type="evidence" value="ECO:0007669"/>
    <property type="project" value="UniProtKB-KW"/>
</dbReference>
<dbReference type="GO" id="GO:0046872">
    <property type="term" value="F:metal ion binding"/>
    <property type="evidence" value="ECO:0007669"/>
    <property type="project" value="UniProtKB-KW"/>
</dbReference>
<dbReference type="InterPro" id="IPR005854">
    <property type="entry name" value="PurF"/>
</dbReference>
<feature type="binding site" evidence="19">
    <location>
        <position position="286"/>
    </location>
    <ligand>
        <name>[4Fe-4S] cluster</name>
        <dbReference type="ChEBI" id="CHEBI:49883"/>
    </ligand>
</feature>
<comment type="cofactor">
    <cofactor evidence="18">
        <name>Mg(2+)</name>
        <dbReference type="ChEBI" id="CHEBI:18420"/>
    </cofactor>
    <text evidence="18">Binds 1 Mg(2+) ion per subunit.</text>
</comment>
<sequence>MEESKSEGAAMAETGLTHECGVFGCVAAGEWPTRMDVAQVVCLGLIALQHRGQESAGIVTSEGTGKQNFNVHKGMGLISNIFNNDAMERLRGNLGIGHTRYSTAAASEVINCQPFVVHTAYGPLSLAHNGELVNARALRQQVHSRGVGLSTHSDSELITQTLCLDPPGGEGERPDWPGRIRHLMALTPLAYSLVIMDNDRIYGVRDPYGNRPLCLGKVLPEGADAASCQDVDVEAWVISSESCSFQSIGARFVREVLPGEIVELSRDGVSTLGVVDRPAGRPPAFCIFEFVYFSRPDSIYEGQTVYSVRKESGRMLWRESPVEADIVSSVPESGTAAAHGFARESGLPFTEVLCKNRYVGRTFIQPNTRLRKLGVAMKFGALSEEVAGKRIVLIDDSIVRGNTISPIIRLLRDAGAREVHIRVASPPLKHPCYMGINIPTKQELVANRLDSAQLAAHVGADSLEYLSVKGLVQAVRHGAKTKEENSGYCTACLTGDYPVRLDW</sequence>
<feature type="binding site" evidence="18">
    <location>
        <position position="395"/>
    </location>
    <ligand>
        <name>Mg(2+)</name>
        <dbReference type="ChEBI" id="CHEBI:18420"/>
    </ligand>
</feature>
<evidence type="ECO:0000256" key="15">
    <source>
        <dbReference type="ARBA" id="ARBA00048545"/>
    </source>
</evidence>
<feature type="active site" description="Nucleophile" evidence="17">
    <location>
        <position position="20"/>
    </location>
</feature>
<comment type="catalytic activity">
    <reaction evidence="15">
        <text>5-phospho-beta-D-ribosylamine + L-glutamate + diphosphate = 5-phospho-alpha-D-ribose 1-diphosphate + L-glutamine + H2O</text>
        <dbReference type="Rhea" id="RHEA:14905"/>
        <dbReference type="ChEBI" id="CHEBI:15377"/>
        <dbReference type="ChEBI" id="CHEBI:29985"/>
        <dbReference type="ChEBI" id="CHEBI:33019"/>
        <dbReference type="ChEBI" id="CHEBI:58017"/>
        <dbReference type="ChEBI" id="CHEBI:58359"/>
        <dbReference type="ChEBI" id="CHEBI:58681"/>
        <dbReference type="EC" id="2.4.2.14"/>
    </reaction>
    <physiologicalReaction direction="right-to-left" evidence="15">
        <dbReference type="Rhea" id="RHEA:14907"/>
    </physiologicalReaction>
</comment>
<comment type="pathway">
    <text evidence="1 16">Purine metabolism; IMP biosynthesis via de novo pathway; N(1)-(5-phospho-D-ribosyl)glycinamide from 5-phospho-alpha-D-ribose 1-diphosphate: step 1/2.</text>
</comment>
<gene>
    <name evidence="21" type="ORF">ONE63_002428</name>
</gene>
<keyword evidence="10" id="KW-0315">Glutamine amidotransferase</keyword>
<dbReference type="SUPFAM" id="SSF53271">
    <property type="entry name" value="PRTase-like"/>
    <property type="match status" value="1"/>
</dbReference>
<dbReference type="EMBL" id="JAPTSV010000012">
    <property type="protein sequence ID" value="KAJ1522117.1"/>
    <property type="molecule type" value="Genomic_DNA"/>
</dbReference>
<dbReference type="HAMAP" id="MF_01931">
    <property type="entry name" value="PurF"/>
    <property type="match status" value="1"/>
</dbReference>
<evidence type="ECO:0000256" key="16">
    <source>
        <dbReference type="PIRNR" id="PIRNR000485"/>
    </source>
</evidence>
<dbReference type="Gene3D" id="3.60.20.10">
    <property type="entry name" value="Glutamine Phosphoribosylpyrophosphate, subunit 1, domain 1"/>
    <property type="match status" value="1"/>
</dbReference>
<evidence type="ECO:0000256" key="13">
    <source>
        <dbReference type="ARBA" id="ARBA00033770"/>
    </source>
</evidence>
<dbReference type="CDD" id="cd06223">
    <property type="entry name" value="PRTases_typeI"/>
    <property type="match status" value="1"/>
</dbReference>